<keyword evidence="5" id="KW-0964">Secreted</keyword>
<dbReference type="PANTHER" id="PTHR42715">
    <property type="entry name" value="BETA-GLUCOSIDASE"/>
    <property type="match status" value="1"/>
</dbReference>
<keyword evidence="11" id="KW-1185">Reference proteome</keyword>
<evidence type="ECO:0000313" key="11">
    <source>
        <dbReference type="Proteomes" id="UP000054279"/>
    </source>
</evidence>
<dbReference type="Gene3D" id="3.40.50.1700">
    <property type="entry name" value="Glycoside hydrolase family 3 C-terminal domain"/>
    <property type="match status" value="1"/>
</dbReference>
<comment type="similarity">
    <text evidence="3">Belongs to the glycosyl hydrolase 3 family.</text>
</comment>
<dbReference type="InterPro" id="IPR036881">
    <property type="entry name" value="Glyco_hydro_3_C_sf"/>
</dbReference>
<dbReference type="GO" id="GO:0005576">
    <property type="term" value="C:extracellular region"/>
    <property type="evidence" value="ECO:0007669"/>
    <property type="project" value="UniProtKB-SubCell"/>
</dbReference>
<comment type="catalytic activity">
    <reaction evidence="1">
        <text>Hydrolysis of terminal, non-reducing beta-D-glucosyl residues with release of beta-D-glucose.</text>
        <dbReference type="EC" id="3.2.1.21"/>
    </reaction>
</comment>
<dbReference type="GO" id="GO:0008422">
    <property type="term" value="F:beta-glucosidase activity"/>
    <property type="evidence" value="ECO:0007669"/>
    <property type="project" value="UniProtKB-EC"/>
</dbReference>
<keyword evidence="6" id="KW-0732">Signal</keyword>
<evidence type="ECO:0000256" key="8">
    <source>
        <dbReference type="ARBA" id="ARBA00023295"/>
    </source>
</evidence>
<comment type="subcellular location">
    <subcellularLocation>
        <location evidence="2">Secreted</location>
    </subcellularLocation>
</comment>
<evidence type="ECO:0000256" key="2">
    <source>
        <dbReference type="ARBA" id="ARBA00004613"/>
    </source>
</evidence>
<dbReference type="AlphaFoldDB" id="A0A0C9VLW9"/>
<dbReference type="PANTHER" id="PTHR42715:SF12">
    <property type="entry name" value="BETA-GLUCOSIDASE G-RELATED"/>
    <property type="match status" value="1"/>
</dbReference>
<dbReference type="Proteomes" id="UP000054279">
    <property type="component" value="Unassembled WGS sequence"/>
</dbReference>
<dbReference type="OrthoDB" id="416222at2759"/>
<reference evidence="10 11" key="1">
    <citation type="submission" date="2014-06" db="EMBL/GenBank/DDBJ databases">
        <title>Evolutionary Origins and Diversification of the Mycorrhizal Mutualists.</title>
        <authorList>
            <consortium name="DOE Joint Genome Institute"/>
            <consortium name="Mycorrhizal Genomics Consortium"/>
            <person name="Kohler A."/>
            <person name="Kuo A."/>
            <person name="Nagy L.G."/>
            <person name="Floudas D."/>
            <person name="Copeland A."/>
            <person name="Barry K.W."/>
            <person name="Cichocki N."/>
            <person name="Veneault-Fourrey C."/>
            <person name="LaButti K."/>
            <person name="Lindquist E.A."/>
            <person name="Lipzen A."/>
            <person name="Lundell T."/>
            <person name="Morin E."/>
            <person name="Murat C."/>
            <person name="Riley R."/>
            <person name="Ohm R."/>
            <person name="Sun H."/>
            <person name="Tunlid A."/>
            <person name="Henrissat B."/>
            <person name="Grigoriev I.V."/>
            <person name="Hibbett D.S."/>
            <person name="Martin F."/>
        </authorList>
    </citation>
    <scope>NUCLEOTIDE SEQUENCE [LARGE SCALE GENOMIC DNA]</scope>
    <source>
        <strain evidence="10 11">SS14</strain>
    </source>
</reference>
<evidence type="ECO:0000256" key="7">
    <source>
        <dbReference type="ARBA" id="ARBA00022801"/>
    </source>
</evidence>
<gene>
    <name evidence="10" type="ORF">M422DRAFT_258764</name>
</gene>
<keyword evidence="8" id="KW-0326">Glycosidase</keyword>
<keyword evidence="7" id="KW-0378">Hydrolase</keyword>
<dbReference type="GO" id="GO:0009251">
    <property type="term" value="P:glucan catabolic process"/>
    <property type="evidence" value="ECO:0007669"/>
    <property type="project" value="TreeGrafter"/>
</dbReference>
<dbReference type="EMBL" id="KN837159">
    <property type="protein sequence ID" value="KIJ38646.1"/>
    <property type="molecule type" value="Genomic_DNA"/>
</dbReference>
<dbReference type="InterPro" id="IPR050288">
    <property type="entry name" value="Cellulose_deg_GH3"/>
</dbReference>
<evidence type="ECO:0000256" key="4">
    <source>
        <dbReference type="ARBA" id="ARBA00012744"/>
    </source>
</evidence>
<evidence type="ECO:0000256" key="6">
    <source>
        <dbReference type="ARBA" id="ARBA00022729"/>
    </source>
</evidence>
<protein>
    <recommendedName>
        <fullName evidence="4">beta-glucosidase</fullName>
        <ecNumber evidence="4">3.2.1.21</ecNumber>
    </recommendedName>
</protein>
<evidence type="ECO:0000256" key="5">
    <source>
        <dbReference type="ARBA" id="ARBA00022525"/>
    </source>
</evidence>
<dbReference type="HOGENOM" id="CLU_2185644_0_0_1"/>
<dbReference type="InterPro" id="IPR017853">
    <property type="entry name" value="GH"/>
</dbReference>
<evidence type="ECO:0000256" key="1">
    <source>
        <dbReference type="ARBA" id="ARBA00000448"/>
    </source>
</evidence>
<proteinExistence type="inferred from homology"/>
<dbReference type="SUPFAM" id="SSF51445">
    <property type="entry name" value="(Trans)glycosidases"/>
    <property type="match status" value="1"/>
</dbReference>
<evidence type="ECO:0000256" key="9">
    <source>
        <dbReference type="ARBA" id="ARBA00024983"/>
    </source>
</evidence>
<dbReference type="EC" id="3.2.1.21" evidence="4"/>
<name>A0A0C9VLW9_SPHS4</name>
<organism evidence="10 11">
    <name type="scientific">Sphaerobolus stellatus (strain SS14)</name>
    <dbReference type="NCBI Taxonomy" id="990650"/>
    <lineage>
        <taxon>Eukaryota</taxon>
        <taxon>Fungi</taxon>
        <taxon>Dikarya</taxon>
        <taxon>Basidiomycota</taxon>
        <taxon>Agaricomycotina</taxon>
        <taxon>Agaricomycetes</taxon>
        <taxon>Phallomycetidae</taxon>
        <taxon>Geastrales</taxon>
        <taxon>Sphaerobolaceae</taxon>
        <taxon>Sphaerobolus</taxon>
    </lineage>
</organism>
<dbReference type="InterPro" id="IPR036962">
    <property type="entry name" value="Glyco_hydro_3_N_sf"/>
</dbReference>
<accession>A0A0C9VLW9</accession>
<evidence type="ECO:0000313" key="10">
    <source>
        <dbReference type="EMBL" id="KIJ38646.1"/>
    </source>
</evidence>
<sequence length="109" mass="11652">MHEVYMWPFMEAVEAGVGIVICSYNMVNQTQSCQNRSSLMDSRLTSMLTHHVKHIRTVGAASAVLLKNTNDALPLNAQKIKRTSPSGELTVSLVNACSTTGAAPYAGAG</sequence>
<dbReference type="Gene3D" id="3.20.20.300">
    <property type="entry name" value="Glycoside hydrolase, family 3, N-terminal domain"/>
    <property type="match status" value="1"/>
</dbReference>
<evidence type="ECO:0000256" key="3">
    <source>
        <dbReference type="ARBA" id="ARBA00005336"/>
    </source>
</evidence>
<comment type="function">
    <text evidence="9">Beta-glucosidases are one of a number of cellulolytic enzymes involved in the degradation of cellulosic biomass. Catalyzes the last step releasing glucose from the inhibitory cellobiose.</text>
</comment>